<dbReference type="GO" id="GO:0006355">
    <property type="term" value="P:regulation of DNA-templated transcription"/>
    <property type="evidence" value="ECO:0007669"/>
    <property type="project" value="InterPro"/>
</dbReference>
<dbReference type="PROSITE" id="PS51005">
    <property type="entry name" value="NAC"/>
    <property type="match status" value="1"/>
</dbReference>
<name>A0A8T0JYF5_PHAAN</name>
<keyword evidence="4" id="KW-0539">Nucleus</keyword>
<organism evidence="7 8">
    <name type="scientific">Phaseolus angularis</name>
    <name type="common">Azuki bean</name>
    <name type="synonym">Vigna angularis</name>
    <dbReference type="NCBI Taxonomy" id="3914"/>
    <lineage>
        <taxon>Eukaryota</taxon>
        <taxon>Viridiplantae</taxon>
        <taxon>Streptophyta</taxon>
        <taxon>Embryophyta</taxon>
        <taxon>Tracheophyta</taxon>
        <taxon>Spermatophyta</taxon>
        <taxon>Magnoliopsida</taxon>
        <taxon>eudicotyledons</taxon>
        <taxon>Gunneridae</taxon>
        <taxon>Pentapetalae</taxon>
        <taxon>rosids</taxon>
        <taxon>fabids</taxon>
        <taxon>Fabales</taxon>
        <taxon>Fabaceae</taxon>
        <taxon>Papilionoideae</taxon>
        <taxon>50 kb inversion clade</taxon>
        <taxon>NPAAA clade</taxon>
        <taxon>indigoferoid/millettioid clade</taxon>
        <taxon>Phaseoleae</taxon>
        <taxon>Vigna</taxon>
    </lineage>
</organism>
<evidence type="ECO:0000256" key="5">
    <source>
        <dbReference type="SAM" id="Phobius"/>
    </source>
</evidence>
<dbReference type="InterPro" id="IPR003441">
    <property type="entry name" value="NAC-dom"/>
</dbReference>
<dbReference type="EMBL" id="JABFOF010000007">
    <property type="protein sequence ID" value="KAG2389747.1"/>
    <property type="molecule type" value="Genomic_DNA"/>
</dbReference>
<evidence type="ECO:0000256" key="1">
    <source>
        <dbReference type="ARBA" id="ARBA00023015"/>
    </source>
</evidence>
<evidence type="ECO:0000313" key="7">
    <source>
        <dbReference type="EMBL" id="KAG2389747.1"/>
    </source>
</evidence>
<accession>A0A8T0JYF5</accession>
<keyword evidence="2" id="KW-0238">DNA-binding</keyword>
<dbReference type="Gene3D" id="2.170.150.80">
    <property type="entry name" value="NAC domain"/>
    <property type="match status" value="1"/>
</dbReference>
<evidence type="ECO:0000259" key="6">
    <source>
        <dbReference type="PROSITE" id="PS51005"/>
    </source>
</evidence>
<keyword evidence="5" id="KW-1133">Transmembrane helix</keyword>
<feature type="transmembrane region" description="Helical" evidence="5">
    <location>
        <begin position="141"/>
        <end position="161"/>
    </location>
</feature>
<evidence type="ECO:0000256" key="4">
    <source>
        <dbReference type="ARBA" id="ARBA00023242"/>
    </source>
</evidence>
<evidence type="ECO:0000256" key="2">
    <source>
        <dbReference type="ARBA" id="ARBA00023125"/>
    </source>
</evidence>
<keyword evidence="5" id="KW-0472">Membrane</keyword>
<dbReference type="SUPFAM" id="SSF101941">
    <property type="entry name" value="NAC domain"/>
    <property type="match status" value="1"/>
</dbReference>
<keyword evidence="1" id="KW-0805">Transcription regulation</keyword>
<sequence length="284" mass="33624">MEIDPCGVPFRGSTCDPWFYVWEDTNGVGQQDERRIRQGCKTIDAFFDALQGSVKLGLRQGLAKGIAIRTNDEDLVSFYLQRKLHKKPISIDLINQIDIYKYDPWDLPKLLWHIWLWHLWRYFQEVHKIDPPTQLSILKLYYWHWQVGACILAVYLALLYGMHVGERRCDHNHGLAVVNFPTTLPQVYTQTCRSRWRRQRKERSRQQRKERRASEVAAYLEDVCAERVGALPGDVQQWLRLVLGSQQPLSRISEVSSLFRFCFFHYSEEETLKKVWAWPILKKT</sequence>
<dbReference type="Proteomes" id="UP000743370">
    <property type="component" value="Unassembled WGS sequence"/>
</dbReference>
<reference evidence="7 8" key="1">
    <citation type="submission" date="2020-05" db="EMBL/GenBank/DDBJ databases">
        <title>Vigna angularis (adzuki bean) Var. LongXiaoDou No. 4 denovo assembly.</title>
        <authorList>
            <person name="Xiang H."/>
        </authorList>
    </citation>
    <scope>NUCLEOTIDE SEQUENCE [LARGE SCALE GENOMIC DNA]</scope>
    <source>
        <tissue evidence="7">Leaf</tissue>
    </source>
</reference>
<dbReference type="GO" id="GO:0003677">
    <property type="term" value="F:DNA binding"/>
    <property type="evidence" value="ECO:0007669"/>
    <property type="project" value="UniProtKB-KW"/>
</dbReference>
<keyword evidence="3" id="KW-0804">Transcription</keyword>
<feature type="domain" description="NAC" evidence="6">
    <location>
        <begin position="62"/>
        <end position="219"/>
    </location>
</feature>
<dbReference type="InterPro" id="IPR036093">
    <property type="entry name" value="NAC_dom_sf"/>
</dbReference>
<evidence type="ECO:0000256" key="3">
    <source>
        <dbReference type="ARBA" id="ARBA00023163"/>
    </source>
</evidence>
<dbReference type="AlphaFoldDB" id="A0A8T0JYF5"/>
<dbReference type="Pfam" id="PF02365">
    <property type="entry name" value="NAM"/>
    <property type="match status" value="1"/>
</dbReference>
<comment type="caution">
    <text evidence="7">The sequence shown here is derived from an EMBL/GenBank/DDBJ whole genome shotgun (WGS) entry which is preliminary data.</text>
</comment>
<protein>
    <submittedName>
        <fullName evidence="7">Protein FEZ NAC domain-containing protein</fullName>
    </submittedName>
</protein>
<gene>
    <name evidence="7" type="ORF">HKW66_Vig0178200</name>
</gene>
<proteinExistence type="predicted"/>
<keyword evidence="5" id="KW-0812">Transmembrane</keyword>
<evidence type="ECO:0000313" key="8">
    <source>
        <dbReference type="Proteomes" id="UP000743370"/>
    </source>
</evidence>